<organism evidence="1 2">
    <name type="scientific">Hyalomma asiaticum</name>
    <name type="common">Tick</name>
    <dbReference type="NCBI Taxonomy" id="266040"/>
    <lineage>
        <taxon>Eukaryota</taxon>
        <taxon>Metazoa</taxon>
        <taxon>Ecdysozoa</taxon>
        <taxon>Arthropoda</taxon>
        <taxon>Chelicerata</taxon>
        <taxon>Arachnida</taxon>
        <taxon>Acari</taxon>
        <taxon>Parasitiformes</taxon>
        <taxon>Ixodida</taxon>
        <taxon>Ixodoidea</taxon>
        <taxon>Ixodidae</taxon>
        <taxon>Hyalomminae</taxon>
        <taxon>Hyalomma</taxon>
    </lineage>
</organism>
<sequence>MTCGCSTPVLCGSRSWVVRVLTGVCLVALVSLITFDTAICAPHRQRLKVNPDLITKSWDPFPLMGFFVEFCQSELNRTGRCMSLPDCRFSRGTREGECADGFGVCCIYEARNNVETTLSNNSYFVQPRFPQPFGGGENVSLTVLLPASTCQLRLELEVFHLLPPVGGRCLNDSLRVFVNGSDSYVPELCGHNSGQHVVLHFAENEEHSLLSFNVATPTPGFERRWSVRIVLYNCGSKKLAQPGCLQHHSGCRGSFRSFAYHEESLHFVRALNYAVCIARPSWLQAISLKIRTVSRYSPTAATRFGGARNNTSKISEEQECRSNFIQLPPGYDSRRGLAAPVRICGGNRTVILHMSVQGPLVFYIVSSDGVAQRTQFRVDYSLDDQVVTVDDYRDRPASSVSKGQQKTPDVPRHFQEGTRCEGRRTMVMLVQWTALWLGFLAACPRLAAANGDAPDWNEIFSNRNDDDWARVWHVERHRRCYHELLSHMSWVCEKDIYKMRRRKRDAPLDKETDLTEVFLKPEAALSLLDATGSGKQVSSGRRKAWRRQRLGTRGIMDECCDGQNGCSWEEYAEYCPTSRRIRNRRR</sequence>
<proteinExistence type="predicted"/>
<dbReference type="Proteomes" id="UP000821845">
    <property type="component" value="Chromosome 8"/>
</dbReference>
<gene>
    <name evidence="1" type="ORF">HPB50_013662</name>
</gene>
<evidence type="ECO:0000313" key="1">
    <source>
        <dbReference type="EMBL" id="KAH6924198.1"/>
    </source>
</evidence>
<name>A0ACB7RS18_HYAAI</name>
<keyword evidence="2" id="KW-1185">Reference proteome</keyword>
<comment type="caution">
    <text evidence="1">The sequence shown here is derived from an EMBL/GenBank/DDBJ whole genome shotgun (WGS) entry which is preliminary data.</text>
</comment>
<dbReference type="EMBL" id="CM023488">
    <property type="protein sequence ID" value="KAH6924198.1"/>
    <property type="molecule type" value="Genomic_DNA"/>
</dbReference>
<accession>A0ACB7RS18</accession>
<evidence type="ECO:0000313" key="2">
    <source>
        <dbReference type="Proteomes" id="UP000821845"/>
    </source>
</evidence>
<protein>
    <submittedName>
        <fullName evidence="1">Uncharacterized protein</fullName>
    </submittedName>
</protein>
<reference evidence="1" key="1">
    <citation type="submission" date="2020-05" db="EMBL/GenBank/DDBJ databases">
        <title>Large-scale comparative analyses of tick genomes elucidate their genetic diversity and vector capacities.</title>
        <authorList>
            <person name="Jia N."/>
            <person name="Wang J."/>
            <person name="Shi W."/>
            <person name="Du L."/>
            <person name="Sun Y."/>
            <person name="Zhan W."/>
            <person name="Jiang J."/>
            <person name="Wang Q."/>
            <person name="Zhang B."/>
            <person name="Ji P."/>
            <person name="Sakyi L.B."/>
            <person name="Cui X."/>
            <person name="Yuan T."/>
            <person name="Jiang B."/>
            <person name="Yang W."/>
            <person name="Lam T.T.-Y."/>
            <person name="Chang Q."/>
            <person name="Ding S."/>
            <person name="Wang X."/>
            <person name="Zhu J."/>
            <person name="Ruan X."/>
            <person name="Zhao L."/>
            <person name="Wei J."/>
            <person name="Que T."/>
            <person name="Du C."/>
            <person name="Cheng J."/>
            <person name="Dai P."/>
            <person name="Han X."/>
            <person name="Huang E."/>
            <person name="Gao Y."/>
            <person name="Liu J."/>
            <person name="Shao H."/>
            <person name="Ye R."/>
            <person name="Li L."/>
            <person name="Wei W."/>
            <person name="Wang X."/>
            <person name="Wang C."/>
            <person name="Yang T."/>
            <person name="Huo Q."/>
            <person name="Li W."/>
            <person name="Guo W."/>
            <person name="Chen H."/>
            <person name="Zhou L."/>
            <person name="Ni X."/>
            <person name="Tian J."/>
            <person name="Zhou Y."/>
            <person name="Sheng Y."/>
            <person name="Liu T."/>
            <person name="Pan Y."/>
            <person name="Xia L."/>
            <person name="Li J."/>
            <person name="Zhao F."/>
            <person name="Cao W."/>
        </authorList>
    </citation>
    <scope>NUCLEOTIDE SEQUENCE</scope>
    <source>
        <strain evidence="1">Hyas-2018</strain>
    </source>
</reference>